<dbReference type="InterPro" id="IPR032710">
    <property type="entry name" value="NTF2-like_dom_sf"/>
</dbReference>
<feature type="domain" description="DUF4440" evidence="1">
    <location>
        <begin position="20"/>
        <end position="123"/>
    </location>
</feature>
<gene>
    <name evidence="2" type="ORF">OFUS_LOCUS18247</name>
</gene>
<organism evidence="2 3">
    <name type="scientific">Owenia fusiformis</name>
    <name type="common">Polychaete worm</name>
    <dbReference type="NCBI Taxonomy" id="6347"/>
    <lineage>
        <taxon>Eukaryota</taxon>
        <taxon>Metazoa</taxon>
        <taxon>Spiralia</taxon>
        <taxon>Lophotrochozoa</taxon>
        <taxon>Annelida</taxon>
        <taxon>Polychaeta</taxon>
        <taxon>Sedentaria</taxon>
        <taxon>Canalipalpata</taxon>
        <taxon>Sabellida</taxon>
        <taxon>Oweniida</taxon>
        <taxon>Oweniidae</taxon>
        <taxon>Owenia</taxon>
    </lineage>
</organism>
<dbReference type="Pfam" id="PF14534">
    <property type="entry name" value="DUF4440"/>
    <property type="match status" value="1"/>
</dbReference>
<protein>
    <recommendedName>
        <fullName evidence="1">DUF4440 domain-containing protein</fullName>
    </recommendedName>
</protein>
<dbReference type="InterPro" id="IPR027843">
    <property type="entry name" value="DUF4440"/>
</dbReference>
<evidence type="ECO:0000313" key="3">
    <source>
        <dbReference type="Proteomes" id="UP000749559"/>
    </source>
</evidence>
<accession>A0A8J1UL77</accession>
<evidence type="ECO:0000313" key="2">
    <source>
        <dbReference type="EMBL" id="CAH1793393.1"/>
    </source>
</evidence>
<dbReference type="EMBL" id="CAIIXF020000009">
    <property type="protein sequence ID" value="CAH1793393.1"/>
    <property type="molecule type" value="Genomic_DNA"/>
</dbReference>
<name>A0A8J1UL77_OWEFU</name>
<proteinExistence type="predicted"/>
<dbReference type="Gene3D" id="3.10.450.50">
    <property type="match status" value="1"/>
</dbReference>
<dbReference type="OrthoDB" id="10045313at2759"/>
<comment type="caution">
    <text evidence="2">The sequence shown here is derived from an EMBL/GenBank/DDBJ whole genome shotgun (WGS) entry which is preliminary data.</text>
</comment>
<dbReference type="AlphaFoldDB" id="A0A8J1UL77"/>
<evidence type="ECO:0000259" key="1">
    <source>
        <dbReference type="Pfam" id="PF14534"/>
    </source>
</evidence>
<sequence>MALKNSSEVEKDAIRAIRLRQSDWANSINANRIEKVVEMYTDDCIVIPPGETIINGKDAMRNLWQPYINAGVSFSFPEHISFIISECGTMANDITIFSTKQDGVFFQEGVFNHVWKKIGDIWYIQRHQWNITRKRRT</sequence>
<keyword evidence="3" id="KW-1185">Reference proteome</keyword>
<dbReference type="Proteomes" id="UP000749559">
    <property type="component" value="Unassembled WGS sequence"/>
</dbReference>
<reference evidence="2" key="1">
    <citation type="submission" date="2022-03" db="EMBL/GenBank/DDBJ databases">
        <authorList>
            <person name="Martin C."/>
        </authorList>
    </citation>
    <scope>NUCLEOTIDE SEQUENCE</scope>
</reference>
<dbReference type="SUPFAM" id="SSF54427">
    <property type="entry name" value="NTF2-like"/>
    <property type="match status" value="1"/>
</dbReference>